<organism evidence="1 2">
    <name type="scientific">Streptomyces resistomycificus</name>
    <dbReference type="NCBI Taxonomy" id="67356"/>
    <lineage>
        <taxon>Bacteria</taxon>
        <taxon>Bacillati</taxon>
        <taxon>Actinomycetota</taxon>
        <taxon>Actinomycetes</taxon>
        <taxon>Kitasatosporales</taxon>
        <taxon>Streptomycetaceae</taxon>
        <taxon>Streptomyces</taxon>
        <taxon>Streptomyces aurantiacus group</taxon>
    </lineage>
</organism>
<evidence type="ECO:0000313" key="1">
    <source>
        <dbReference type="EMBL" id="KOG43639.1"/>
    </source>
</evidence>
<sequence length="62" mass="6853">MTRRSPSRIRRWSVSGCISMASSVGSMRPLHHMQPMPGAIKRVVVRICPTSPSEETGIFTPT</sequence>
<accession>A0A0L8LZZ4</accession>
<comment type="caution">
    <text evidence="1">The sequence shown here is derived from an EMBL/GenBank/DDBJ whole genome shotgun (WGS) entry which is preliminary data.</text>
</comment>
<dbReference type="Proteomes" id="UP000037251">
    <property type="component" value="Unassembled WGS sequence"/>
</dbReference>
<keyword evidence="2" id="KW-1185">Reference proteome</keyword>
<dbReference type="PATRIC" id="fig|67356.5.peg.97"/>
<name>A0A0L8LZZ4_9ACTN</name>
<dbReference type="AlphaFoldDB" id="A0A0L8LZZ4"/>
<dbReference type="EMBL" id="LGUS01000001">
    <property type="protein sequence ID" value="KOG43639.1"/>
    <property type="molecule type" value="Genomic_DNA"/>
</dbReference>
<evidence type="ECO:0000313" key="2">
    <source>
        <dbReference type="Proteomes" id="UP000037251"/>
    </source>
</evidence>
<reference evidence="2" key="1">
    <citation type="submission" date="2015-07" db="EMBL/GenBank/DDBJ databases">
        <authorList>
            <person name="Ju K.-S."/>
            <person name="Doroghazi J.R."/>
            <person name="Metcalf W.W."/>
        </authorList>
    </citation>
    <scope>NUCLEOTIDE SEQUENCE [LARGE SCALE GENOMIC DNA]</scope>
    <source>
        <strain evidence="2">NRRL 2290</strain>
    </source>
</reference>
<protein>
    <submittedName>
        <fullName evidence="1">Uncharacterized protein</fullName>
    </submittedName>
</protein>
<gene>
    <name evidence="1" type="ORF">ADK37_00455</name>
</gene>
<proteinExistence type="predicted"/>